<evidence type="ECO:0000313" key="2">
    <source>
        <dbReference type="EMBL" id="KAK8899032.1"/>
    </source>
</evidence>
<sequence length="85" mass="9495">MKYIHSQKIIHKYLMLSSIQLTSSGKIKIGEFEYSRIIKSDHPSKEEQMADVSSFGKIVYFILSGGKNPVIMSSSVLSTLSLLAQ</sequence>
<dbReference type="Proteomes" id="UP001470230">
    <property type="component" value="Unassembled WGS sequence"/>
</dbReference>
<comment type="caution">
    <text evidence="2">The sequence shown here is derived from an EMBL/GenBank/DDBJ whole genome shotgun (WGS) entry which is preliminary data.</text>
</comment>
<reference evidence="2 3" key="1">
    <citation type="submission" date="2024-04" db="EMBL/GenBank/DDBJ databases">
        <title>Tritrichomonas musculus Genome.</title>
        <authorList>
            <person name="Alves-Ferreira E."/>
            <person name="Grigg M."/>
            <person name="Lorenzi H."/>
            <person name="Galac M."/>
        </authorList>
    </citation>
    <scope>NUCLEOTIDE SEQUENCE [LARGE SCALE GENOMIC DNA]</scope>
    <source>
        <strain evidence="2 3">EAF2021</strain>
    </source>
</reference>
<gene>
    <name evidence="2" type="ORF">M9Y10_001329</name>
</gene>
<dbReference type="InterPro" id="IPR000719">
    <property type="entry name" value="Prot_kinase_dom"/>
</dbReference>
<feature type="domain" description="Protein kinase" evidence="1">
    <location>
        <begin position="1"/>
        <end position="85"/>
    </location>
</feature>
<dbReference type="SUPFAM" id="SSF56112">
    <property type="entry name" value="Protein kinase-like (PK-like)"/>
    <property type="match status" value="1"/>
</dbReference>
<accession>A0ABR2L6R3</accession>
<evidence type="ECO:0000259" key="1">
    <source>
        <dbReference type="PROSITE" id="PS50011"/>
    </source>
</evidence>
<protein>
    <recommendedName>
        <fullName evidence="1">Protein kinase domain-containing protein</fullName>
    </recommendedName>
</protein>
<dbReference type="Gene3D" id="1.10.510.10">
    <property type="entry name" value="Transferase(Phosphotransferase) domain 1"/>
    <property type="match status" value="1"/>
</dbReference>
<evidence type="ECO:0000313" key="3">
    <source>
        <dbReference type="Proteomes" id="UP001470230"/>
    </source>
</evidence>
<proteinExistence type="predicted"/>
<dbReference type="InterPro" id="IPR011009">
    <property type="entry name" value="Kinase-like_dom_sf"/>
</dbReference>
<dbReference type="PROSITE" id="PS50011">
    <property type="entry name" value="PROTEIN_KINASE_DOM"/>
    <property type="match status" value="1"/>
</dbReference>
<dbReference type="EMBL" id="JAPFFF010000001">
    <property type="protein sequence ID" value="KAK8899032.1"/>
    <property type="molecule type" value="Genomic_DNA"/>
</dbReference>
<organism evidence="2 3">
    <name type="scientific">Tritrichomonas musculus</name>
    <dbReference type="NCBI Taxonomy" id="1915356"/>
    <lineage>
        <taxon>Eukaryota</taxon>
        <taxon>Metamonada</taxon>
        <taxon>Parabasalia</taxon>
        <taxon>Tritrichomonadida</taxon>
        <taxon>Tritrichomonadidae</taxon>
        <taxon>Tritrichomonas</taxon>
    </lineage>
</organism>
<keyword evidence="3" id="KW-1185">Reference proteome</keyword>
<name>A0ABR2L6R3_9EUKA</name>